<evidence type="ECO:0000259" key="7">
    <source>
        <dbReference type="PROSITE" id="PS50262"/>
    </source>
</evidence>
<gene>
    <name evidence="8" type="ORF">OXD698_LOCUS36817</name>
</gene>
<dbReference type="EMBL" id="CAJOAZ010006212">
    <property type="protein sequence ID" value="CAF4127247.1"/>
    <property type="molecule type" value="Genomic_DNA"/>
</dbReference>
<keyword evidence="3 6" id="KW-1133">Transmembrane helix</keyword>
<accession>A0A819WNY7</accession>
<sequence length="615" mass="67173">CQQYITRYVLSTALILGSLGNFIAIIVFLQKKHRTNSCSIYLVAVSIFGLLSANLGIAPLVYALDQFNAINSSLVLCRIRGYTIQVTSMCFRYTLILMCADRSIGIVIIFWMIMSIHFLIWENIANNLCSLYGLYAQIIGFYSLILTGTIPILSMILINILIKKASRQLRTRIQPIDNTRQIRQRDIQFIKLMMVEVIVFIICTATYPLMFLYTNISNSIILNKTNEGKQIETFLSFITIKVDCRGQNMLSIKDILVQLIIIFTIGGLLESVELCNVNNTIDGKPLLLITFGNGTEDFSTKTPSCFNFSTNHKLGKPSRLNAGEFGFMNKVPQDNNDWHMGTPDHTEYDDGGYMFLIDINETRGAILFQSNVSGLCAGQLYEFSAYLANVKKKDPNALDPNIRFQVQAPVNNNDSLAQKDTSNISQCDQLIWLKHCLSFNASNSTVVLLMTSNVHGGRGNNIAIDDIELRLCPNEGCAPCSADLTADKCVAPTTTTTSTSTTSTSTTTSTTSTSTTTSTTLTSTIKSTTSRTSTSMTTSSTSTSTTTFTTSTSTSTTTSTTSTSTTTSTTSTSTITSTTSTTSITTSTTSTSTTTSTTTAIPTTSTTSTTRNLNI</sequence>
<evidence type="ECO:0000256" key="3">
    <source>
        <dbReference type="ARBA" id="ARBA00022989"/>
    </source>
</evidence>
<reference evidence="8" key="1">
    <citation type="submission" date="2021-02" db="EMBL/GenBank/DDBJ databases">
        <authorList>
            <person name="Nowell W R."/>
        </authorList>
    </citation>
    <scope>NUCLEOTIDE SEQUENCE</scope>
</reference>
<comment type="caution">
    <text evidence="8">The sequence shown here is derived from an EMBL/GenBank/DDBJ whole genome shotgun (WGS) entry which is preliminary data.</text>
</comment>
<feature type="transmembrane region" description="Helical" evidence="6">
    <location>
        <begin position="141"/>
        <end position="162"/>
    </location>
</feature>
<feature type="non-terminal residue" evidence="8">
    <location>
        <position position="1"/>
    </location>
</feature>
<organism evidence="8 9">
    <name type="scientific">Adineta steineri</name>
    <dbReference type="NCBI Taxonomy" id="433720"/>
    <lineage>
        <taxon>Eukaryota</taxon>
        <taxon>Metazoa</taxon>
        <taxon>Spiralia</taxon>
        <taxon>Gnathifera</taxon>
        <taxon>Rotifera</taxon>
        <taxon>Eurotatoria</taxon>
        <taxon>Bdelloidea</taxon>
        <taxon>Adinetida</taxon>
        <taxon>Adinetidae</taxon>
        <taxon>Adineta</taxon>
    </lineage>
</organism>
<evidence type="ECO:0000256" key="2">
    <source>
        <dbReference type="ARBA" id="ARBA00022692"/>
    </source>
</evidence>
<keyword evidence="4 6" id="KW-0472">Membrane</keyword>
<dbReference type="PANTHER" id="PTHR35365">
    <property type="entry name" value="LP04239P"/>
    <property type="match status" value="1"/>
</dbReference>
<protein>
    <recommendedName>
        <fullName evidence="7">G-protein coupled receptors family 1 profile domain-containing protein</fullName>
    </recommendedName>
</protein>
<evidence type="ECO:0000256" key="5">
    <source>
        <dbReference type="SAM" id="MobiDB-lite"/>
    </source>
</evidence>
<proteinExistence type="predicted"/>
<keyword evidence="2 6" id="KW-0812">Transmembrane</keyword>
<dbReference type="PROSITE" id="PS50262">
    <property type="entry name" value="G_PROTEIN_RECEP_F1_2"/>
    <property type="match status" value="1"/>
</dbReference>
<dbReference type="CDD" id="cd00637">
    <property type="entry name" value="7tm_classA_rhodopsin-like"/>
    <property type="match status" value="1"/>
</dbReference>
<feature type="non-terminal residue" evidence="8">
    <location>
        <position position="615"/>
    </location>
</feature>
<feature type="region of interest" description="Disordered" evidence="5">
    <location>
        <begin position="531"/>
        <end position="615"/>
    </location>
</feature>
<feature type="transmembrane region" description="Helical" evidence="6">
    <location>
        <begin position="103"/>
        <end position="121"/>
    </location>
</feature>
<feature type="domain" description="G-protein coupled receptors family 1 profile" evidence="7">
    <location>
        <begin position="20"/>
        <end position="107"/>
    </location>
</feature>
<dbReference type="Proteomes" id="UP000663844">
    <property type="component" value="Unassembled WGS sequence"/>
</dbReference>
<feature type="transmembrane region" description="Helical" evidence="6">
    <location>
        <begin position="189"/>
        <end position="213"/>
    </location>
</feature>
<evidence type="ECO:0000256" key="6">
    <source>
        <dbReference type="SAM" id="Phobius"/>
    </source>
</evidence>
<comment type="subcellular location">
    <subcellularLocation>
        <location evidence="1">Membrane</location>
    </subcellularLocation>
</comment>
<evidence type="ECO:0000256" key="1">
    <source>
        <dbReference type="ARBA" id="ARBA00004370"/>
    </source>
</evidence>
<evidence type="ECO:0000256" key="4">
    <source>
        <dbReference type="ARBA" id="ARBA00023136"/>
    </source>
</evidence>
<dbReference type="PANTHER" id="PTHR35365:SF18">
    <property type="entry name" value="MUCIN-19-LIKE-RELATED"/>
    <property type="match status" value="1"/>
</dbReference>
<feature type="transmembrane region" description="Helical" evidence="6">
    <location>
        <begin position="6"/>
        <end position="29"/>
    </location>
</feature>
<dbReference type="GO" id="GO:0016020">
    <property type="term" value="C:membrane"/>
    <property type="evidence" value="ECO:0007669"/>
    <property type="project" value="UniProtKB-SubCell"/>
</dbReference>
<name>A0A819WNY7_9BILA</name>
<evidence type="ECO:0000313" key="9">
    <source>
        <dbReference type="Proteomes" id="UP000663844"/>
    </source>
</evidence>
<dbReference type="InterPro" id="IPR053121">
    <property type="entry name" value="Spore_Coat_Assembly"/>
</dbReference>
<feature type="region of interest" description="Disordered" evidence="5">
    <location>
        <begin position="493"/>
        <end position="517"/>
    </location>
</feature>
<dbReference type="SUPFAM" id="SSF81321">
    <property type="entry name" value="Family A G protein-coupled receptor-like"/>
    <property type="match status" value="1"/>
</dbReference>
<dbReference type="InterPro" id="IPR017452">
    <property type="entry name" value="GPCR_Rhodpsn_7TM"/>
</dbReference>
<dbReference type="AlphaFoldDB" id="A0A819WNY7"/>
<dbReference type="Gene3D" id="1.20.1070.10">
    <property type="entry name" value="Rhodopsin 7-helix transmembrane proteins"/>
    <property type="match status" value="2"/>
</dbReference>
<evidence type="ECO:0000313" key="8">
    <source>
        <dbReference type="EMBL" id="CAF4127247.1"/>
    </source>
</evidence>
<feature type="transmembrane region" description="Helical" evidence="6">
    <location>
        <begin position="41"/>
        <end position="64"/>
    </location>
</feature>